<protein>
    <submittedName>
        <fullName evidence="1">Uncharacterized protein</fullName>
    </submittedName>
</protein>
<dbReference type="RefSeq" id="WP_069028837.1">
    <property type="nucleotide sequence ID" value="NZ_BDEC01000113.1"/>
</dbReference>
<evidence type="ECO:0000313" key="2">
    <source>
        <dbReference type="Proteomes" id="UP000236214"/>
    </source>
</evidence>
<accession>A0A2H6CVT8</accession>
<name>A0A2H6CVT8_TETHA</name>
<dbReference type="AlphaFoldDB" id="A0A2H6CVT8"/>
<sequence>MKDREFFENLLNNFDKNRLIELIEQLRWKNMNLDAQILEWARENKKSDDKAIEINLLKEYWEVVYDIVDSANDYGGSSLSEDEEVFFKLSYITEIVQKNDLPWSVRGELVDDILEQFNRSNSGFEDSLIDLAVELCQNEKEELYLADCLAEGPNPFYTDLAADIYQKHGKDEAFLQVTLDNLEFTHGYYKIVRYYDKHQEIDKAVSFAYKGIKEADFDNTELVDYLFNYYKKSLKIKLTAKT</sequence>
<dbReference type="Proteomes" id="UP000236214">
    <property type="component" value="Unassembled WGS sequence"/>
</dbReference>
<organism evidence="1 2">
    <name type="scientific">Tetragenococcus halophilus subsp. halophilus</name>
    <dbReference type="NCBI Taxonomy" id="1513897"/>
    <lineage>
        <taxon>Bacteria</taxon>
        <taxon>Bacillati</taxon>
        <taxon>Bacillota</taxon>
        <taxon>Bacilli</taxon>
        <taxon>Lactobacillales</taxon>
        <taxon>Enterococcaceae</taxon>
        <taxon>Tetragenococcus</taxon>
    </lineage>
</organism>
<evidence type="ECO:0000313" key="1">
    <source>
        <dbReference type="EMBL" id="GBD69111.1"/>
    </source>
</evidence>
<proteinExistence type="predicted"/>
<dbReference type="GeneID" id="64053783"/>
<comment type="caution">
    <text evidence="1">The sequence shown here is derived from an EMBL/GenBank/DDBJ whole genome shotgun (WGS) entry which is preliminary data.</text>
</comment>
<gene>
    <name evidence="1" type="ORF">TEHN7118_1917</name>
</gene>
<keyword evidence="2" id="KW-1185">Reference proteome</keyword>
<dbReference type="EMBL" id="BDEC01000113">
    <property type="protein sequence ID" value="GBD69111.1"/>
    <property type="molecule type" value="Genomic_DNA"/>
</dbReference>
<reference evidence="1 2" key="1">
    <citation type="submission" date="2016-05" db="EMBL/GenBank/DDBJ databases">
        <title>Whole genome sequencing of Tetragenococcus halophilus subsp. halophilus NISL 7118.</title>
        <authorList>
            <person name="Shiwa Y."/>
            <person name="Nishimura I."/>
            <person name="Yoshikawa H."/>
            <person name="Koyama Y."/>
            <person name="Oguma T."/>
        </authorList>
    </citation>
    <scope>NUCLEOTIDE SEQUENCE [LARGE SCALE GENOMIC DNA]</scope>
    <source>
        <strain evidence="1 2">NISL 7118</strain>
    </source>
</reference>